<dbReference type="InterPro" id="IPR027370">
    <property type="entry name" value="Znf-RING_euk"/>
</dbReference>
<keyword evidence="1" id="KW-0479">Metal-binding</keyword>
<keyword evidence="3" id="KW-0862">Zinc</keyword>
<dbReference type="InterPro" id="IPR051051">
    <property type="entry name" value="E3_ubiq-ligase_TRIM/RNF"/>
</dbReference>
<dbReference type="InterPro" id="IPR001841">
    <property type="entry name" value="Znf_RING"/>
</dbReference>
<gene>
    <name evidence="6" type="primary">TRIM65_2</name>
    <name evidence="6" type="ORF">EYF80_053741</name>
</gene>
<organism evidence="6 7">
    <name type="scientific">Liparis tanakae</name>
    <name type="common">Tanaka's snailfish</name>
    <dbReference type="NCBI Taxonomy" id="230148"/>
    <lineage>
        <taxon>Eukaryota</taxon>
        <taxon>Metazoa</taxon>
        <taxon>Chordata</taxon>
        <taxon>Craniata</taxon>
        <taxon>Vertebrata</taxon>
        <taxon>Euteleostomi</taxon>
        <taxon>Actinopterygii</taxon>
        <taxon>Neopterygii</taxon>
        <taxon>Teleostei</taxon>
        <taxon>Neoteleostei</taxon>
        <taxon>Acanthomorphata</taxon>
        <taxon>Eupercaria</taxon>
        <taxon>Perciformes</taxon>
        <taxon>Cottioidei</taxon>
        <taxon>Cottales</taxon>
        <taxon>Liparidae</taxon>
        <taxon>Liparis</taxon>
    </lineage>
</organism>
<evidence type="ECO:0000259" key="5">
    <source>
        <dbReference type="PROSITE" id="PS50089"/>
    </source>
</evidence>
<protein>
    <submittedName>
        <fullName evidence="6">Tripartite motif-containing protein 65</fullName>
    </submittedName>
</protein>
<accession>A0A4Z2F4R6</accession>
<evidence type="ECO:0000256" key="4">
    <source>
        <dbReference type="PROSITE-ProRule" id="PRU00175"/>
    </source>
</evidence>
<evidence type="ECO:0000256" key="2">
    <source>
        <dbReference type="ARBA" id="ARBA00022771"/>
    </source>
</evidence>
<dbReference type="Pfam" id="PF13445">
    <property type="entry name" value="zf-RING_UBOX"/>
    <property type="match status" value="1"/>
</dbReference>
<dbReference type="OrthoDB" id="265776at2759"/>
<dbReference type="EMBL" id="SRLO01001661">
    <property type="protein sequence ID" value="TNN36098.1"/>
    <property type="molecule type" value="Genomic_DNA"/>
</dbReference>
<comment type="caution">
    <text evidence="6">The sequence shown here is derived from an EMBL/GenBank/DDBJ whole genome shotgun (WGS) entry which is preliminary data.</text>
</comment>
<dbReference type="Gene3D" id="3.30.40.10">
    <property type="entry name" value="Zinc/RING finger domain, C3HC4 (zinc finger)"/>
    <property type="match status" value="1"/>
</dbReference>
<dbReference type="InterPro" id="IPR013083">
    <property type="entry name" value="Znf_RING/FYVE/PHD"/>
</dbReference>
<dbReference type="AlphaFoldDB" id="A0A4Z2F4R6"/>
<dbReference type="PANTHER" id="PTHR25465:SF32">
    <property type="entry name" value="BLOODTHIRSTY-RELATED GENE FAMILY, MEMBER 16 ISOFORM X1-RELATED"/>
    <property type="match status" value="1"/>
</dbReference>
<proteinExistence type="predicted"/>
<keyword evidence="2 4" id="KW-0863">Zinc-finger</keyword>
<dbReference type="GO" id="GO:0008270">
    <property type="term" value="F:zinc ion binding"/>
    <property type="evidence" value="ECO:0007669"/>
    <property type="project" value="UniProtKB-KW"/>
</dbReference>
<dbReference type="SUPFAM" id="SSF57850">
    <property type="entry name" value="RING/U-box"/>
    <property type="match status" value="1"/>
</dbReference>
<evidence type="ECO:0000256" key="3">
    <source>
        <dbReference type="ARBA" id="ARBA00022833"/>
    </source>
</evidence>
<evidence type="ECO:0000313" key="6">
    <source>
        <dbReference type="EMBL" id="TNN36098.1"/>
    </source>
</evidence>
<evidence type="ECO:0000313" key="7">
    <source>
        <dbReference type="Proteomes" id="UP000314294"/>
    </source>
</evidence>
<keyword evidence="7" id="KW-1185">Reference proteome</keyword>
<evidence type="ECO:0000256" key="1">
    <source>
        <dbReference type="ARBA" id="ARBA00022723"/>
    </source>
</evidence>
<dbReference type="PROSITE" id="PS50089">
    <property type="entry name" value="ZF_RING_2"/>
    <property type="match status" value="1"/>
</dbReference>
<dbReference type="PANTHER" id="PTHR25465">
    <property type="entry name" value="B-BOX DOMAIN CONTAINING"/>
    <property type="match status" value="1"/>
</dbReference>
<dbReference type="Proteomes" id="UP000314294">
    <property type="component" value="Unassembled WGS sequence"/>
</dbReference>
<feature type="domain" description="RING-type" evidence="5">
    <location>
        <begin position="66"/>
        <end position="111"/>
    </location>
</feature>
<reference evidence="6 7" key="1">
    <citation type="submission" date="2019-03" db="EMBL/GenBank/DDBJ databases">
        <title>First draft genome of Liparis tanakae, snailfish: a comprehensive survey of snailfish specific genes.</title>
        <authorList>
            <person name="Kim W."/>
            <person name="Song I."/>
            <person name="Jeong J.-H."/>
            <person name="Kim D."/>
            <person name="Kim S."/>
            <person name="Ryu S."/>
            <person name="Song J.Y."/>
            <person name="Lee S.K."/>
        </authorList>
    </citation>
    <scope>NUCLEOTIDE SEQUENCE [LARGE SCALE GENOMIC DNA]</scope>
    <source>
        <tissue evidence="6">Muscle</tissue>
    </source>
</reference>
<sequence>MTAVPQINRIQKVDESFVTVVVTELKDDVEAPAEIYGASKDPQAALAAASSSSSSRFTLIEEKFLCDICLDVFSDPVTLPRGHNFCQHCVAHKWDSSARCQRPSCKCPFYKRPDLRVNSFISEIAARFRDSAGSSSSDRWLPNRETFALTSAEGRSVKSCLASYSRSI</sequence>
<name>A0A4Z2F4R6_9TELE</name>